<keyword evidence="4" id="KW-0460">Magnesium</keyword>
<dbReference type="SFLD" id="SFLDG00180">
    <property type="entry name" value="muconate_cycloisomerase"/>
    <property type="match status" value="1"/>
</dbReference>
<dbReference type="SFLD" id="SFLDS00001">
    <property type="entry name" value="Enolase"/>
    <property type="match status" value="1"/>
</dbReference>
<evidence type="ECO:0000256" key="3">
    <source>
        <dbReference type="ARBA" id="ARBA00022723"/>
    </source>
</evidence>
<evidence type="ECO:0000256" key="4">
    <source>
        <dbReference type="ARBA" id="ARBA00022842"/>
    </source>
</evidence>
<dbReference type="SUPFAM" id="SSF54826">
    <property type="entry name" value="Enolase N-terminal domain-like"/>
    <property type="match status" value="1"/>
</dbReference>
<dbReference type="InterPro" id="IPR034622">
    <property type="entry name" value="4R-hPro_betaine_2-epimerase"/>
</dbReference>
<dbReference type="SUPFAM" id="SSF51604">
    <property type="entry name" value="Enolase C-terminal domain-like"/>
    <property type="match status" value="1"/>
</dbReference>
<name>A0A1Y0C6E0_9MYCO</name>
<comment type="similarity">
    <text evidence="2">Belongs to the mandelate racemase/muconate lactonizing enzyme family.</text>
</comment>
<dbReference type="PANTHER" id="PTHR48080:SF3">
    <property type="entry name" value="ENOLASE SUPERFAMILY MEMBER DDB_G0284701"/>
    <property type="match status" value="1"/>
</dbReference>
<dbReference type="InterPro" id="IPR013342">
    <property type="entry name" value="Mandelate_racemase_C"/>
</dbReference>
<accession>A0A1Y0C6E0</accession>
<dbReference type="CDD" id="cd00308">
    <property type="entry name" value="enolase_like"/>
    <property type="match status" value="1"/>
</dbReference>
<dbReference type="GO" id="GO:0016855">
    <property type="term" value="F:racemase and epimerase activity, acting on amino acids and derivatives"/>
    <property type="evidence" value="ECO:0007669"/>
    <property type="project" value="InterPro"/>
</dbReference>
<reference evidence="6 7" key="1">
    <citation type="submission" date="2017-04" db="EMBL/GenBank/DDBJ databases">
        <title>Whole Genome Sequence of 1,4-Dioxane Degrading Bacterium Mycobacterium dioxanotrophicus PH-06.</title>
        <authorList>
            <person name="He Y."/>
        </authorList>
    </citation>
    <scope>NUCLEOTIDE SEQUENCE [LARGE SCALE GENOMIC DNA]</scope>
    <source>
        <strain evidence="6 7">PH-06</strain>
    </source>
</reference>
<dbReference type="InterPro" id="IPR013341">
    <property type="entry name" value="Mandelate_racemase_N_dom"/>
</dbReference>
<dbReference type="InterPro" id="IPR029065">
    <property type="entry name" value="Enolase_C-like"/>
</dbReference>
<dbReference type="SFLD" id="SFLDF00556">
    <property type="entry name" value="4R-hydroxyproline_betaine_2-ep"/>
    <property type="match status" value="1"/>
</dbReference>
<dbReference type="RefSeq" id="WP_087078217.1">
    <property type="nucleotide sequence ID" value="NZ_CP020809.1"/>
</dbReference>
<dbReference type="Gene3D" id="3.20.20.120">
    <property type="entry name" value="Enolase-like C-terminal domain"/>
    <property type="match status" value="1"/>
</dbReference>
<evidence type="ECO:0000256" key="1">
    <source>
        <dbReference type="ARBA" id="ARBA00001946"/>
    </source>
</evidence>
<organism evidence="6 7">
    <name type="scientific">Mycobacterium dioxanotrophicus</name>
    <dbReference type="NCBI Taxonomy" id="482462"/>
    <lineage>
        <taxon>Bacteria</taxon>
        <taxon>Bacillati</taxon>
        <taxon>Actinomycetota</taxon>
        <taxon>Actinomycetes</taxon>
        <taxon>Mycobacteriales</taxon>
        <taxon>Mycobacteriaceae</taxon>
        <taxon>Mycobacterium</taxon>
    </lineage>
</organism>
<comment type="cofactor">
    <cofactor evidence="1">
        <name>Mg(2+)</name>
        <dbReference type="ChEBI" id="CHEBI:18420"/>
    </cofactor>
</comment>
<evidence type="ECO:0000313" key="6">
    <source>
        <dbReference type="EMBL" id="ART70790.1"/>
    </source>
</evidence>
<evidence type="ECO:0000256" key="2">
    <source>
        <dbReference type="ARBA" id="ARBA00008031"/>
    </source>
</evidence>
<dbReference type="OrthoDB" id="5241672at2"/>
<dbReference type="Pfam" id="PF13378">
    <property type="entry name" value="MR_MLE_C"/>
    <property type="match status" value="1"/>
</dbReference>
<dbReference type="PANTHER" id="PTHR48080">
    <property type="entry name" value="D-GALACTONATE DEHYDRATASE-RELATED"/>
    <property type="match status" value="1"/>
</dbReference>
<dbReference type="Proteomes" id="UP000195331">
    <property type="component" value="Chromosome"/>
</dbReference>
<gene>
    <name evidence="6" type="ORF">BTO20_21615</name>
</gene>
<evidence type="ECO:0000313" key="7">
    <source>
        <dbReference type="Proteomes" id="UP000195331"/>
    </source>
</evidence>
<dbReference type="GO" id="GO:0006518">
    <property type="term" value="P:peptide metabolic process"/>
    <property type="evidence" value="ECO:0007669"/>
    <property type="project" value="UniProtKB-ARBA"/>
</dbReference>
<dbReference type="GO" id="GO:0006579">
    <property type="term" value="P:amino-acid betaine catabolic process"/>
    <property type="evidence" value="ECO:0007669"/>
    <property type="project" value="InterPro"/>
</dbReference>
<dbReference type="SMART" id="SM00922">
    <property type="entry name" value="MR_MLE"/>
    <property type="match status" value="1"/>
</dbReference>
<proteinExistence type="inferred from homology"/>
<dbReference type="InterPro" id="IPR029017">
    <property type="entry name" value="Enolase-like_N"/>
</dbReference>
<dbReference type="Gene3D" id="3.30.390.10">
    <property type="entry name" value="Enolase-like, N-terminal domain"/>
    <property type="match status" value="1"/>
</dbReference>
<dbReference type="GO" id="GO:0000287">
    <property type="term" value="F:magnesium ion binding"/>
    <property type="evidence" value="ECO:0007669"/>
    <property type="project" value="UniProtKB-ARBA"/>
</dbReference>
<dbReference type="KEGG" id="mdx:BTO20_21615"/>
<dbReference type="AlphaFoldDB" id="A0A1Y0C6E0"/>
<protein>
    <submittedName>
        <fullName evidence="6">Mandelate racemase</fullName>
    </submittedName>
</protein>
<sequence>MKITEIAIYAYDLPVNNGPYRMSHGEVFSLDTTLVRITTDTGLVGWGEACPVGPVYEQHHAAGDRAALAGMAQGLLGQDPTNLVRLHRRMNGLLNGHLYAKAAIDIAAHDLTGKHYGVRVADLLGGVETERVPSYYAVAVDEPDVVAERAAEKAAEGYPRLQVKVGGRPVELDIETIRKVWERVKDRGISLSADANRGLTVRDALRLSRECPDVPFILEQPCNTLDEVLALRNRVNHAIYLDEITTDLTKAVGALAKGQCDGFGMKVTRIGGLHPMAVVRDVCEAYSTPHTTDDSWGGDIIAAACAHLGATVRPGLNEGVWVAAPYIEGHYDTRGGISVEGGHIRLPEGPGLGLEIDESIFGAPVAVFG</sequence>
<dbReference type="InterPro" id="IPR036849">
    <property type="entry name" value="Enolase-like_C_sf"/>
</dbReference>
<dbReference type="InterPro" id="IPR034593">
    <property type="entry name" value="DgoD-like"/>
</dbReference>
<keyword evidence="3" id="KW-0479">Metal-binding</keyword>
<dbReference type="Pfam" id="PF02746">
    <property type="entry name" value="MR_MLE_N"/>
    <property type="match status" value="1"/>
</dbReference>
<dbReference type="FunFam" id="3.30.390.10:FF:000009">
    <property type="entry name" value="Hydrophobic dipeptide epimerase"/>
    <property type="match status" value="1"/>
</dbReference>
<evidence type="ECO:0000259" key="5">
    <source>
        <dbReference type="SMART" id="SM00922"/>
    </source>
</evidence>
<feature type="domain" description="Mandelate racemase/muconate lactonizing enzyme C-terminal" evidence="5">
    <location>
        <begin position="143"/>
        <end position="238"/>
    </location>
</feature>
<dbReference type="EMBL" id="CP020809">
    <property type="protein sequence ID" value="ART70790.1"/>
    <property type="molecule type" value="Genomic_DNA"/>
</dbReference>
<keyword evidence="7" id="KW-1185">Reference proteome</keyword>